<reference evidence="4" key="1">
    <citation type="submission" date="2022-11" db="UniProtKB">
        <authorList>
            <consortium name="WormBaseParasite"/>
        </authorList>
    </citation>
    <scope>IDENTIFICATION</scope>
</reference>
<protein>
    <submittedName>
        <fullName evidence="4">Uncharacterized protein</fullName>
    </submittedName>
</protein>
<dbReference type="Proteomes" id="UP000887572">
    <property type="component" value="Unplaced"/>
</dbReference>
<evidence type="ECO:0000256" key="1">
    <source>
        <dbReference type="SAM" id="MobiDB-lite"/>
    </source>
</evidence>
<evidence type="ECO:0000313" key="3">
    <source>
        <dbReference type="Proteomes" id="UP000887572"/>
    </source>
</evidence>
<keyword evidence="3" id="KW-1185">Reference proteome</keyword>
<feature type="compositionally biased region" description="Polar residues" evidence="1">
    <location>
        <begin position="41"/>
        <end position="56"/>
    </location>
</feature>
<feature type="chain" id="PRO_5038100077" evidence="2">
    <location>
        <begin position="19"/>
        <end position="235"/>
    </location>
</feature>
<feature type="region of interest" description="Disordered" evidence="1">
    <location>
        <begin position="31"/>
        <end position="56"/>
    </location>
</feature>
<accession>A0A914HB24</accession>
<sequence length="235" mass="25631">MLGWWRLLLLYGIAINLGIDESVSTALDVNGSKASDEKSSKGVNGSKASEKNGSTASDMKAAIVADPFGLINMSGLIARRFGQFFPTQSPPPPSSSCYVALRHRDYPPPSELLDKMNHWGSDDFKEGKTHVERRCTNIPECQTFTCKEKGKKVFVVNACGRPEGGCDDYIDKLCKGAGECDICTNEKEDSLCNKEKLEFFPKKPPKNTTAVSGAGVALHSSILFSLLPICVVMWM</sequence>
<dbReference type="WBParaSite" id="Gr19_v10_g14943.t1">
    <property type="protein sequence ID" value="Gr19_v10_g14943.t1"/>
    <property type="gene ID" value="Gr19_v10_g14943"/>
</dbReference>
<organism evidence="3 4">
    <name type="scientific">Globodera rostochiensis</name>
    <name type="common">Golden nematode worm</name>
    <name type="synonym">Heterodera rostochiensis</name>
    <dbReference type="NCBI Taxonomy" id="31243"/>
    <lineage>
        <taxon>Eukaryota</taxon>
        <taxon>Metazoa</taxon>
        <taxon>Ecdysozoa</taxon>
        <taxon>Nematoda</taxon>
        <taxon>Chromadorea</taxon>
        <taxon>Rhabditida</taxon>
        <taxon>Tylenchina</taxon>
        <taxon>Tylenchomorpha</taxon>
        <taxon>Tylenchoidea</taxon>
        <taxon>Heteroderidae</taxon>
        <taxon>Heteroderinae</taxon>
        <taxon>Globodera</taxon>
    </lineage>
</organism>
<keyword evidence="2" id="KW-0732">Signal</keyword>
<proteinExistence type="predicted"/>
<evidence type="ECO:0000256" key="2">
    <source>
        <dbReference type="SAM" id="SignalP"/>
    </source>
</evidence>
<dbReference type="AlphaFoldDB" id="A0A914HB24"/>
<name>A0A914HB24_GLORO</name>
<feature type="signal peptide" evidence="2">
    <location>
        <begin position="1"/>
        <end position="18"/>
    </location>
</feature>
<evidence type="ECO:0000313" key="4">
    <source>
        <dbReference type="WBParaSite" id="Gr19_v10_g14943.t1"/>
    </source>
</evidence>